<feature type="domain" description="Ubiquitin-like protease family profile" evidence="5">
    <location>
        <begin position="531"/>
        <end position="636"/>
    </location>
</feature>
<evidence type="ECO:0000256" key="1">
    <source>
        <dbReference type="ARBA" id="ARBA00005234"/>
    </source>
</evidence>
<evidence type="ECO:0000259" key="5">
    <source>
        <dbReference type="Pfam" id="PF02902"/>
    </source>
</evidence>
<organism evidence="6 7">
    <name type="scientific">Carnegiea gigantea</name>
    <dbReference type="NCBI Taxonomy" id="171969"/>
    <lineage>
        <taxon>Eukaryota</taxon>
        <taxon>Viridiplantae</taxon>
        <taxon>Streptophyta</taxon>
        <taxon>Embryophyta</taxon>
        <taxon>Tracheophyta</taxon>
        <taxon>Spermatophyta</taxon>
        <taxon>Magnoliopsida</taxon>
        <taxon>eudicotyledons</taxon>
        <taxon>Gunneridae</taxon>
        <taxon>Pentapetalae</taxon>
        <taxon>Caryophyllales</taxon>
        <taxon>Cactineae</taxon>
        <taxon>Cactaceae</taxon>
        <taxon>Cactoideae</taxon>
        <taxon>Echinocereeae</taxon>
        <taxon>Carnegiea</taxon>
    </lineage>
</organism>
<evidence type="ECO:0000256" key="3">
    <source>
        <dbReference type="ARBA" id="ARBA00022801"/>
    </source>
</evidence>
<reference evidence="6" key="1">
    <citation type="submission" date="2022-04" db="EMBL/GenBank/DDBJ databases">
        <title>Carnegiea gigantea Genome sequencing and assembly v2.</title>
        <authorList>
            <person name="Copetti D."/>
            <person name="Sanderson M.J."/>
            <person name="Burquez A."/>
            <person name="Wojciechowski M.F."/>
        </authorList>
    </citation>
    <scope>NUCLEOTIDE SEQUENCE</scope>
    <source>
        <strain evidence="6">SGP5-SGP5p</strain>
        <tissue evidence="6">Aerial part</tissue>
    </source>
</reference>
<feature type="compositionally biased region" description="Pro residues" evidence="4">
    <location>
        <begin position="293"/>
        <end position="302"/>
    </location>
</feature>
<dbReference type="InterPro" id="IPR003653">
    <property type="entry name" value="Peptidase_C48_C"/>
</dbReference>
<feature type="region of interest" description="Disordered" evidence="4">
    <location>
        <begin position="285"/>
        <end position="314"/>
    </location>
</feature>
<dbReference type="OrthoDB" id="693469at2759"/>
<name>A0A9Q1KHB4_9CARY</name>
<dbReference type="GO" id="GO:0006508">
    <property type="term" value="P:proteolysis"/>
    <property type="evidence" value="ECO:0007669"/>
    <property type="project" value="UniProtKB-KW"/>
</dbReference>
<dbReference type="SUPFAM" id="SSF54001">
    <property type="entry name" value="Cysteine proteinases"/>
    <property type="match status" value="1"/>
</dbReference>
<keyword evidence="3" id="KW-0378">Hydrolase</keyword>
<evidence type="ECO:0000313" key="6">
    <source>
        <dbReference type="EMBL" id="KAJ8443242.1"/>
    </source>
</evidence>
<dbReference type="PANTHER" id="PTHR34835">
    <property type="entry name" value="OS07G0283600 PROTEIN-RELATED"/>
    <property type="match status" value="1"/>
</dbReference>
<accession>A0A9Q1KHB4</accession>
<dbReference type="Pfam" id="PF02902">
    <property type="entry name" value="Peptidase_C48"/>
    <property type="match status" value="1"/>
</dbReference>
<sequence length="683" mass="79271">MACNKLLFLIERLDYEQWTTAMEIGFGGFLSVRTSTIPKDLATWLLQKFDPASNTLKLSGNRVLEITEEDVHAILALPMGQLEVQVPSTCEPKNEYTKLLEQWRIMWNLGRTGSPKVGKMVDRILDRGDHGDEFKRDFVLYIISTCIIGSMNGDCFFRLLKSLVDVNEIVKYNWCTFLLQCLNDTVVKWKQNRTRYFRGPLLFLMLFYLDRVEFRGKRCKDRWFPTAIHWTIDVVEQRNKDEKEFPGEYGRGKTIDRINYQSIIREGETHLHEEFASLARDNQKHTDPAALTPCPPPAPRPPCSECGREREPPLAGPNDPIEVISHIAHGYTNIQKCPNEVETHGLTQDDHFFNDPAFFDAYLKMEAVALKHYQHRTPIDYTPPTFDLGIPLSPERRTPTTISSPIKGTPIISSSPAYNDEQVCLGESEDQHTSINAIADIALQYSKSTHHIMQQEKDNGQQQVEDELHQKPKGNELYELNAHEKAHRLWIDKEAIASMASADSHLENSILDIAILHAQKPSFKYQEFYRVFFPILRSEHFFLVVFQFADKIVDIIDNLTLPEKPSTRYGDCATLLKRFFSKYLIQRGRPRAEEVKDFQTVYVKTDYQDNINLHDCGIYTMRHMETYYRDLQSWEHGFEKEKEAFLRTLRAKYAARILLDEDNLLRDSTLHKAKLEVRARQQQ</sequence>
<dbReference type="Proteomes" id="UP001153076">
    <property type="component" value="Unassembled WGS sequence"/>
</dbReference>
<proteinExistence type="inferred from homology"/>
<keyword evidence="2" id="KW-0645">Protease</keyword>
<comment type="caution">
    <text evidence="6">The sequence shown here is derived from an EMBL/GenBank/DDBJ whole genome shotgun (WGS) entry which is preliminary data.</text>
</comment>
<keyword evidence="7" id="KW-1185">Reference proteome</keyword>
<dbReference type="InterPro" id="IPR038765">
    <property type="entry name" value="Papain-like_cys_pep_sf"/>
</dbReference>
<dbReference type="GO" id="GO:0008234">
    <property type="term" value="F:cysteine-type peptidase activity"/>
    <property type="evidence" value="ECO:0007669"/>
    <property type="project" value="InterPro"/>
</dbReference>
<protein>
    <recommendedName>
        <fullName evidence="5">Ubiquitin-like protease family profile domain-containing protein</fullName>
    </recommendedName>
</protein>
<evidence type="ECO:0000313" key="7">
    <source>
        <dbReference type="Proteomes" id="UP001153076"/>
    </source>
</evidence>
<comment type="similarity">
    <text evidence="1">Belongs to the peptidase C48 family.</text>
</comment>
<dbReference type="Gene3D" id="3.40.395.10">
    <property type="entry name" value="Adenoviral Proteinase, Chain A"/>
    <property type="match status" value="1"/>
</dbReference>
<evidence type="ECO:0000256" key="2">
    <source>
        <dbReference type="ARBA" id="ARBA00022670"/>
    </source>
</evidence>
<dbReference type="EMBL" id="JAKOGI010000123">
    <property type="protein sequence ID" value="KAJ8443242.1"/>
    <property type="molecule type" value="Genomic_DNA"/>
</dbReference>
<dbReference type="AlphaFoldDB" id="A0A9Q1KHB4"/>
<evidence type="ECO:0000256" key="4">
    <source>
        <dbReference type="SAM" id="MobiDB-lite"/>
    </source>
</evidence>
<gene>
    <name evidence="6" type="ORF">Cgig2_010137</name>
</gene>
<dbReference type="PANTHER" id="PTHR34835:SF90">
    <property type="entry name" value="AMINOTRANSFERASE-LIKE PLANT MOBILE DOMAIN-CONTAINING PROTEIN"/>
    <property type="match status" value="1"/>
</dbReference>